<evidence type="ECO:0000313" key="3">
    <source>
        <dbReference type="Proteomes" id="UP000049222"/>
    </source>
</evidence>
<dbReference type="RefSeq" id="WP_187298087.1">
    <property type="nucleotide sequence ID" value="NZ_CXSU01000005.1"/>
</dbReference>
<dbReference type="STRING" id="420998.JDO7802_00730"/>
<sequence length="57" mass="5778">MYTVIDPVAIVFYAAVCAGLAAVSPAASDRGRRLAIGAVVGIVAALILPNLRQLVGL</sequence>
<keyword evidence="3" id="KW-1185">Reference proteome</keyword>
<organism evidence="2 3">
    <name type="scientific">Jannaschia donghaensis</name>
    <dbReference type="NCBI Taxonomy" id="420998"/>
    <lineage>
        <taxon>Bacteria</taxon>
        <taxon>Pseudomonadati</taxon>
        <taxon>Pseudomonadota</taxon>
        <taxon>Alphaproteobacteria</taxon>
        <taxon>Rhodobacterales</taxon>
        <taxon>Roseobacteraceae</taxon>
        <taxon>Jannaschia</taxon>
    </lineage>
</organism>
<dbReference type="AlphaFoldDB" id="A0A0M6YGC0"/>
<gene>
    <name evidence="2" type="ORF">JDO7802_00730</name>
</gene>
<dbReference type="Proteomes" id="UP000049222">
    <property type="component" value="Unassembled WGS sequence"/>
</dbReference>
<accession>A0A0M6YGC0</accession>
<reference evidence="2 3" key="1">
    <citation type="submission" date="2015-07" db="EMBL/GenBank/DDBJ databases">
        <authorList>
            <person name="Noorani M."/>
        </authorList>
    </citation>
    <scope>NUCLEOTIDE SEQUENCE [LARGE SCALE GENOMIC DNA]</scope>
    <source>
        <strain evidence="2 3">CECT 7802</strain>
    </source>
</reference>
<evidence type="ECO:0000256" key="1">
    <source>
        <dbReference type="SAM" id="Phobius"/>
    </source>
</evidence>
<dbReference type="EMBL" id="CXSU01000005">
    <property type="protein sequence ID" value="CTQ48725.1"/>
    <property type="molecule type" value="Genomic_DNA"/>
</dbReference>
<proteinExistence type="predicted"/>
<keyword evidence="1" id="KW-0472">Membrane</keyword>
<keyword evidence="1" id="KW-1133">Transmembrane helix</keyword>
<keyword evidence="1" id="KW-0812">Transmembrane</keyword>
<evidence type="ECO:0000313" key="2">
    <source>
        <dbReference type="EMBL" id="CTQ48725.1"/>
    </source>
</evidence>
<feature type="transmembrane region" description="Helical" evidence="1">
    <location>
        <begin position="34"/>
        <end position="51"/>
    </location>
</feature>
<protein>
    <submittedName>
        <fullName evidence="2">Uncharacterized protein</fullName>
    </submittedName>
</protein>
<name>A0A0M6YGC0_9RHOB</name>
<feature type="transmembrane region" description="Helical" evidence="1">
    <location>
        <begin position="6"/>
        <end position="27"/>
    </location>
</feature>